<dbReference type="Pfam" id="PF02517">
    <property type="entry name" value="Rce1-like"/>
    <property type="match status" value="1"/>
</dbReference>
<feature type="domain" description="CAAX prenyl protease 2/Lysostaphin resistance protein A-like" evidence="3">
    <location>
        <begin position="94"/>
        <end position="193"/>
    </location>
</feature>
<organism evidence="4 5">
    <name type="scientific">Facklamia lactis</name>
    <dbReference type="NCBI Taxonomy" id="2749967"/>
    <lineage>
        <taxon>Bacteria</taxon>
        <taxon>Bacillati</taxon>
        <taxon>Bacillota</taxon>
        <taxon>Bacilli</taxon>
        <taxon>Lactobacillales</taxon>
        <taxon>Aerococcaceae</taxon>
        <taxon>Facklamia</taxon>
    </lineage>
</organism>
<dbReference type="Proteomes" id="UP000721415">
    <property type="component" value="Unassembled WGS sequence"/>
</dbReference>
<reference evidence="4 5" key="1">
    <citation type="submission" date="2020-07" db="EMBL/GenBank/DDBJ databases">
        <title>Facklamia lactis sp. nov., isolated from raw milk.</title>
        <authorList>
            <person name="Doll E.V."/>
            <person name="Huptas C."/>
            <person name="Staib L."/>
            <person name="Wenning M."/>
            <person name="Scherer S."/>
        </authorList>
    </citation>
    <scope>NUCLEOTIDE SEQUENCE [LARGE SCALE GENOMIC DNA]</scope>
    <source>
        <strain evidence="4 5">DSM 111018</strain>
    </source>
</reference>
<sequence length="203" mass="23192">MNHLIQTIVNSVVQIMFFLLIPLVWWGLCVRKKQSFGDWIGLKSMNNEKGSSLWTWIIVTTGAFLFISMFILYKLRDVPMATAQFEGLGVWAIPSLLIYAVFNTAFPEELFFRGFLLKRLANKWGFQLANIIQASVFALIHGWMFWGRVESVSAVFIIMFTGAIAWWMGYINEFKGKGSILPSWFIHAFANLFSGLLAVLGIF</sequence>
<keyword evidence="5" id="KW-1185">Reference proteome</keyword>
<evidence type="ECO:0000313" key="5">
    <source>
        <dbReference type="Proteomes" id="UP000721415"/>
    </source>
</evidence>
<dbReference type="RefSeq" id="WP_197115615.1">
    <property type="nucleotide sequence ID" value="NZ_JACBXQ010000004.1"/>
</dbReference>
<evidence type="ECO:0000259" key="3">
    <source>
        <dbReference type="Pfam" id="PF02517"/>
    </source>
</evidence>
<gene>
    <name evidence="4" type="ORF">HZY91_07270</name>
</gene>
<feature type="transmembrane region" description="Helical" evidence="2">
    <location>
        <begin position="12"/>
        <end position="30"/>
    </location>
</feature>
<keyword evidence="2" id="KW-0812">Transmembrane</keyword>
<keyword evidence="2" id="KW-0472">Membrane</keyword>
<proteinExistence type="inferred from homology"/>
<accession>A0ABS0LRR6</accession>
<feature type="transmembrane region" description="Helical" evidence="2">
    <location>
        <begin position="184"/>
        <end position="202"/>
    </location>
</feature>
<comment type="caution">
    <text evidence="4">The sequence shown here is derived from an EMBL/GenBank/DDBJ whole genome shotgun (WGS) entry which is preliminary data.</text>
</comment>
<feature type="transmembrane region" description="Helical" evidence="2">
    <location>
        <begin position="127"/>
        <end position="146"/>
    </location>
</feature>
<dbReference type="PANTHER" id="PTHR43592">
    <property type="entry name" value="CAAX AMINO TERMINAL PROTEASE"/>
    <property type="match status" value="1"/>
</dbReference>
<keyword evidence="4" id="KW-0378">Hydrolase</keyword>
<keyword evidence="2" id="KW-1133">Transmembrane helix</keyword>
<keyword evidence="4" id="KW-0482">Metalloprotease</keyword>
<evidence type="ECO:0000256" key="1">
    <source>
        <dbReference type="ARBA" id="ARBA00009067"/>
    </source>
</evidence>
<feature type="transmembrane region" description="Helical" evidence="2">
    <location>
        <begin position="51"/>
        <end position="73"/>
    </location>
</feature>
<evidence type="ECO:0000256" key="2">
    <source>
        <dbReference type="SAM" id="Phobius"/>
    </source>
</evidence>
<dbReference type="GO" id="GO:0008237">
    <property type="term" value="F:metallopeptidase activity"/>
    <property type="evidence" value="ECO:0007669"/>
    <property type="project" value="UniProtKB-KW"/>
</dbReference>
<dbReference type="PANTHER" id="PTHR43592:SF15">
    <property type="entry name" value="CAAX AMINO TERMINAL PROTEASE FAMILY PROTEIN"/>
    <property type="match status" value="1"/>
</dbReference>
<feature type="transmembrane region" description="Helical" evidence="2">
    <location>
        <begin position="152"/>
        <end position="172"/>
    </location>
</feature>
<name>A0ABS0LRR6_9LACT</name>
<protein>
    <submittedName>
        <fullName evidence="4">CPBP family intramembrane metalloprotease</fullName>
    </submittedName>
</protein>
<dbReference type="EMBL" id="JACBXQ010000004">
    <property type="protein sequence ID" value="MBG9986694.1"/>
    <property type="molecule type" value="Genomic_DNA"/>
</dbReference>
<feature type="transmembrane region" description="Helical" evidence="2">
    <location>
        <begin position="88"/>
        <end position="106"/>
    </location>
</feature>
<comment type="similarity">
    <text evidence="1">Belongs to the UPF0177 family.</text>
</comment>
<evidence type="ECO:0000313" key="4">
    <source>
        <dbReference type="EMBL" id="MBG9986694.1"/>
    </source>
</evidence>
<keyword evidence="4" id="KW-0645">Protease</keyword>
<dbReference type="InterPro" id="IPR003675">
    <property type="entry name" value="Rce1/LyrA-like_dom"/>
</dbReference>